<dbReference type="HOGENOM" id="CLU_1226105_0_0_1"/>
<dbReference type="PANTHER" id="PTHR36911">
    <property type="entry name" value="LIM ZINC-BINDING DOMAIN-CONTAINING PROTEIN-RELATED"/>
    <property type="match status" value="1"/>
</dbReference>
<feature type="compositionally biased region" description="Polar residues" evidence="1">
    <location>
        <begin position="212"/>
        <end position="226"/>
    </location>
</feature>
<evidence type="ECO:0000313" key="2">
    <source>
        <dbReference type="EMBL" id="EEB16735.1"/>
    </source>
</evidence>
<dbReference type="AlphaFoldDB" id="E0VTK8"/>
<evidence type="ECO:0000313" key="4">
    <source>
        <dbReference type="Proteomes" id="UP000009046"/>
    </source>
</evidence>
<proteinExistence type="predicted"/>
<dbReference type="Proteomes" id="UP000009046">
    <property type="component" value="Unassembled WGS sequence"/>
</dbReference>
<evidence type="ECO:0000256" key="1">
    <source>
        <dbReference type="SAM" id="MobiDB-lite"/>
    </source>
</evidence>
<reference evidence="3" key="3">
    <citation type="submission" date="2021-02" db="UniProtKB">
        <authorList>
            <consortium name="EnsemblMetazoa"/>
        </authorList>
    </citation>
    <scope>IDENTIFICATION</scope>
    <source>
        <strain evidence="3">USDA</strain>
    </source>
</reference>
<dbReference type="RefSeq" id="XP_002429473.1">
    <property type="nucleotide sequence ID" value="XM_002429428.1"/>
</dbReference>
<dbReference type="InParanoid" id="E0VTK8"/>
<evidence type="ECO:0000313" key="3">
    <source>
        <dbReference type="EnsemblMetazoa" id="PHUM433970-PA"/>
    </source>
</evidence>
<dbReference type="GeneID" id="8230462"/>
<accession>E0VTK8</accession>
<organism>
    <name type="scientific">Pediculus humanus subsp. corporis</name>
    <name type="common">Body louse</name>
    <dbReference type="NCBI Taxonomy" id="121224"/>
    <lineage>
        <taxon>Eukaryota</taxon>
        <taxon>Metazoa</taxon>
        <taxon>Ecdysozoa</taxon>
        <taxon>Arthropoda</taxon>
        <taxon>Hexapoda</taxon>
        <taxon>Insecta</taxon>
        <taxon>Pterygota</taxon>
        <taxon>Neoptera</taxon>
        <taxon>Paraneoptera</taxon>
        <taxon>Psocodea</taxon>
        <taxon>Troctomorpha</taxon>
        <taxon>Phthiraptera</taxon>
        <taxon>Anoplura</taxon>
        <taxon>Pediculidae</taxon>
        <taxon>Pediculus</taxon>
    </lineage>
</organism>
<reference evidence="2" key="1">
    <citation type="submission" date="2007-04" db="EMBL/GenBank/DDBJ databases">
        <title>Annotation of Pediculus humanus corporis strain USDA.</title>
        <authorList>
            <person name="Kirkness E."/>
            <person name="Hannick L."/>
            <person name="Hass B."/>
            <person name="Bruggner R."/>
            <person name="Lawson D."/>
            <person name="Bidwell S."/>
            <person name="Joardar V."/>
            <person name="Caler E."/>
            <person name="Walenz B."/>
            <person name="Inman J."/>
            <person name="Schobel S."/>
            <person name="Galinsky K."/>
            <person name="Amedeo P."/>
            <person name="Strausberg R."/>
        </authorList>
    </citation>
    <scope>NUCLEOTIDE SEQUENCE</scope>
    <source>
        <strain evidence="2">USDA</strain>
    </source>
</reference>
<name>E0VTK8_PEDHC</name>
<reference evidence="2" key="2">
    <citation type="submission" date="2007-04" db="EMBL/GenBank/DDBJ databases">
        <title>The genome of the human body louse.</title>
        <authorList>
            <consortium name="The Human Body Louse Genome Consortium"/>
            <person name="Kirkness E."/>
            <person name="Walenz B."/>
            <person name="Hass B."/>
            <person name="Bruggner R."/>
            <person name="Strausberg R."/>
        </authorList>
    </citation>
    <scope>NUCLEOTIDE SEQUENCE</scope>
    <source>
        <strain evidence="2">USDA</strain>
    </source>
</reference>
<dbReference type="EMBL" id="AAZO01005302">
    <property type="status" value="NOT_ANNOTATED_CDS"/>
    <property type="molecule type" value="Genomic_DNA"/>
</dbReference>
<protein>
    <submittedName>
        <fullName evidence="2 3">Uncharacterized protein</fullName>
    </submittedName>
</protein>
<dbReference type="CTD" id="8230462"/>
<feature type="region of interest" description="Disordered" evidence="1">
    <location>
        <begin position="187"/>
        <end position="226"/>
    </location>
</feature>
<dbReference type="VEuPathDB" id="VectorBase:PHUM433970"/>
<dbReference type="PANTHER" id="PTHR36911:SF1">
    <property type="entry name" value="LIM ZINC-BINDING DOMAIN-CONTAINING PROTEIN"/>
    <property type="match status" value="1"/>
</dbReference>
<dbReference type="EMBL" id="DS235767">
    <property type="protein sequence ID" value="EEB16735.1"/>
    <property type="molecule type" value="Genomic_DNA"/>
</dbReference>
<keyword evidence="4" id="KW-1185">Reference proteome</keyword>
<feature type="compositionally biased region" description="Low complexity" evidence="1">
    <location>
        <begin position="188"/>
        <end position="198"/>
    </location>
</feature>
<dbReference type="KEGG" id="phu:Phum_PHUM433970"/>
<sequence length="226" mass="25278">MNNNNNNNSSISNFIDFCIEEEIDPKIKFHSLLSATISTIMCLSAKCPIPKSNVDTTKLFLSTVTNENGETPRNVSIILKLLNNYTGPYESNDDNKQICEIDDSLDNNDNDNNNNNTTTTIAIPCDTQMVRSKFTTENNCNQLVPREHNIIMENPSLELIPKDNNNNNNNNIVPQISIPHKRIPRMATTTTTTTTTTTKRSEKDTKKIPKSKLSQISTSKSIASKV</sequence>
<gene>
    <name evidence="3" type="primary">8230462</name>
    <name evidence="2" type="ORF">Phum_PHUM433970</name>
</gene>
<dbReference type="EnsemblMetazoa" id="PHUM433970-RA">
    <property type="protein sequence ID" value="PHUM433970-PA"/>
    <property type="gene ID" value="PHUM433970"/>
</dbReference>